<dbReference type="Proteomes" id="UP000295181">
    <property type="component" value="Unassembled WGS sequence"/>
</dbReference>
<evidence type="ECO:0000313" key="4">
    <source>
        <dbReference type="EMBL" id="TDG80267.1"/>
    </source>
</evidence>
<dbReference type="Pfam" id="PF00440">
    <property type="entry name" value="TetR_N"/>
    <property type="match status" value="1"/>
</dbReference>
<dbReference type="InterPro" id="IPR009057">
    <property type="entry name" value="Homeodomain-like_sf"/>
</dbReference>
<dbReference type="PANTHER" id="PTHR43479">
    <property type="entry name" value="ACREF/ENVCD OPERON REPRESSOR-RELATED"/>
    <property type="match status" value="1"/>
</dbReference>
<comment type="caution">
    <text evidence="4">The sequence shown here is derived from an EMBL/GenBank/DDBJ whole genome shotgun (WGS) entry which is preliminary data.</text>
</comment>
<dbReference type="InterPro" id="IPR001647">
    <property type="entry name" value="HTH_TetR"/>
</dbReference>
<dbReference type="EMBL" id="PUFP01000018">
    <property type="protein sequence ID" value="TDG80267.1"/>
    <property type="molecule type" value="Genomic_DNA"/>
</dbReference>
<proteinExistence type="predicted"/>
<dbReference type="PANTHER" id="PTHR43479:SF11">
    <property type="entry name" value="ACREF_ENVCD OPERON REPRESSOR-RELATED"/>
    <property type="match status" value="1"/>
</dbReference>
<protein>
    <recommendedName>
        <fullName evidence="3">HTH tetR-type domain-containing protein</fullName>
    </recommendedName>
</protein>
<feature type="DNA-binding region" description="H-T-H motif" evidence="2">
    <location>
        <begin position="55"/>
        <end position="74"/>
    </location>
</feature>
<dbReference type="SUPFAM" id="SSF46689">
    <property type="entry name" value="Homeodomain-like"/>
    <property type="match status" value="1"/>
</dbReference>
<organism evidence="4 5">
    <name type="scientific">Lentilactobacillus buchneri DSM 20057</name>
    <dbReference type="NCBI Taxonomy" id="1423728"/>
    <lineage>
        <taxon>Bacteria</taxon>
        <taxon>Bacillati</taxon>
        <taxon>Bacillota</taxon>
        <taxon>Bacilli</taxon>
        <taxon>Lactobacillales</taxon>
        <taxon>Lactobacillaceae</taxon>
        <taxon>Lentilactobacillus</taxon>
    </lineage>
</organism>
<evidence type="ECO:0000256" key="1">
    <source>
        <dbReference type="ARBA" id="ARBA00023125"/>
    </source>
</evidence>
<accession>A0A4R5NTQ2</accession>
<sequence length="217" mass="24887">MLTVYNSDSLIVCQGCNAGTFQYNEDMKIKTTEHYNRIIQGATAILLTEGLAAFSTTKVAKHIQMAQSNIYVYFKNKDDLLVSVFRYHQKKYIQFLVDRIDLSLPPTDALKNLVSTLDEFHSSDKESLDVIWSIRQSTTLRQLIPKVSDDQIFIAIFQWLKDLQHQGTVRQLPLMYLTNLVFSAIIDYFQLIDSKEMSPNELAIEEIVPPLSALLFV</sequence>
<dbReference type="InterPro" id="IPR050624">
    <property type="entry name" value="HTH-type_Tx_Regulator"/>
</dbReference>
<dbReference type="PROSITE" id="PS50977">
    <property type="entry name" value="HTH_TETR_2"/>
    <property type="match status" value="1"/>
</dbReference>
<evidence type="ECO:0000313" key="5">
    <source>
        <dbReference type="Proteomes" id="UP000295181"/>
    </source>
</evidence>
<dbReference type="PRINTS" id="PR00455">
    <property type="entry name" value="HTHTETR"/>
</dbReference>
<dbReference type="GO" id="GO:0003677">
    <property type="term" value="F:DNA binding"/>
    <property type="evidence" value="ECO:0007669"/>
    <property type="project" value="UniProtKB-UniRule"/>
</dbReference>
<feature type="domain" description="HTH tetR-type" evidence="3">
    <location>
        <begin position="32"/>
        <end position="92"/>
    </location>
</feature>
<dbReference type="Gene3D" id="1.10.357.10">
    <property type="entry name" value="Tetracycline Repressor, domain 2"/>
    <property type="match status" value="1"/>
</dbReference>
<gene>
    <name evidence="4" type="ORF">C5L32_001692</name>
</gene>
<evidence type="ECO:0000256" key="2">
    <source>
        <dbReference type="PROSITE-ProRule" id="PRU00335"/>
    </source>
</evidence>
<keyword evidence="1 2" id="KW-0238">DNA-binding</keyword>
<dbReference type="AlphaFoldDB" id="A0A4R5NTQ2"/>
<name>A0A4R5NTQ2_LENBU</name>
<reference evidence="4 5" key="1">
    <citation type="journal article" date="2019" name="Appl. Microbiol. Biotechnol.">
        <title>Uncovering carbohydrate metabolism through a genotype-phenotype association study of 56 lactic acid bacteria genomes.</title>
        <authorList>
            <person name="Buron-Moles G."/>
            <person name="Chailyan A."/>
            <person name="Dolejs I."/>
            <person name="Forster J."/>
            <person name="Miks M.H."/>
        </authorList>
    </citation>
    <scope>NUCLEOTIDE SEQUENCE [LARGE SCALE GENOMIC DNA]</scope>
    <source>
        <strain evidence="4 5">ATCC 4005</strain>
    </source>
</reference>
<evidence type="ECO:0000259" key="3">
    <source>
        <dbReference type="PROSITE" id="PS50977"/>
    </source>
</evidence>